<dbReference type="PROSITE" id="PS50076">
    <property type="entry name" value="DNAJ_2"/>
    <property type="match status" value="1"/>
</dbReference>
<comment type="caution">
    <text evidence="6">The sequence shown here is derived from an EMBL/GenBank/DDBJ whole genome shotgun (WGS) entry which is preliminary data.</text>
</comment>
<reference evidence="6" key="1">
    <citation type="submission" date="2020-08" db="EMBL/GenBank/DDBJ databases">
        <title>Genome public.</title>
        <authorList>
            <person name="Liu C."/>
            <person name="Sun Q."/>
        </authorList>
    </citation>
    <scope>NUCLEOTIDE SEQUENCE</scope>
    <source>
        <strain evidence="6">NSJ-64</strain>
    </source>
</reference>
<dbReference type="Pfam" id="PF00226">
    <property type="entry name" value="DnaJ"/>
    <property type="match status" value="1"/>
</dbReference>
<keyword evidence="1" id="KW-0235">DNA replication</keyword>
<dbReference type="Pfam" id="PF07719">
    <property type="entry name" value="TPR_2"/>
    <property type="match status" value="1"/>
</dbReference>
<organism evidence="6 7">
    <name type="scientific">Youxingia wuxianensis</name>
    <dbReference type="NCBI Taxonomy" id="2763678"/>
    <lineage>
        <taxon>Bacteria</taxon>
        <taxon>Bacillati</taxon>
        <taxon>Bacillota</taxon>
        <taxon>Clostridia</taxon>
        <taxon>Eubacteriales</taxon>
        <taxon>Oscillospiraceae</taxon>
        <taxon>Youxingia</taxon>
    </lineage>
</organism>
<dbReference type="PRINTS" id="PR00625">
    <property type="entry name" value="JDOMAIN"/>
</dbReference>
<evidence type="ECO:0000256" key="3">
    <source>
        <dbReference type="ARBA" id="ARBA00022803"/>
    </source>
</evidence>
<evidence type="ECO:0000256" key="1">
    <source>
        <dbReference type="ARBA" id="ARBA00022705"/>
    </source>
</evidence>
<evidence type="ECO:0000313" key="6">
    <source>
        <dbReference type="EMBL" id="MBC8585020.1"/>
    </source>
</evidence>
<feature type="domain" description="J" evidence="5">
    <location>
        <begin position="3"/>
        <end position="76"/>
    </location>
</feature>
<accession>A0A926EMD2</accession>
<dbReference type="PROSITE" id="PS50005">
    <property type="entry name" value="TPR"/>
    <property type="match status" value="1"/>
</dbReference>
<dbReference type="InterPro" id="IPR050817">
    <property type="entry name" value="DjlA_DnaK_co-chaperone"/>
</dbReference>
<dbReference type="Proteomes" id="UP000623678">
    <property type="component" value="Unassembled WGS sequence"/>
</dbReference>
<dbReference type="SUPFAM" id="SSF46565">
    <property type="entry name" value="Chaperone J-domain"/>
    <property type="match status" value="1"/>
</dbReference>
<dbReference type="InterPro" id="IPR019734">
    <property type="entry name" value="TPR_rpt"/>
</dbReference>
<dbReference type="SUPFAM" id="SSF48452">
    <property type="entry name" value="TPR-like"/>
    <property type="match status" value="1"/>
</dbReference>
<dbReference type="InterPro" id="IPR013105">
    <property type="entry name" value="TPR_2"/>
</dbReference>
<dbReference type="EMBL" id="JACRTD010000003">
    <property type="protein sequence ID" value="MBC8585020.1"/>
    <property type="molecule type" value="Genomic_DNA"/>
</dbReference>
<feature type="repeat" description="TPR" evidence="4">
    <location>
        <begin position="115"/>
        <end position="148"/>
    </location>
</feature>
<evidence type="ECO:0000313" key="7">
    <source>
        <dbReference type="Proteomes" id="UP000623678"/>
    </source>
</evidence>
<keyword evidence="2" id="KW-0677">Repeat</keyword>
<keyword evidence="3 4" id="KW-0802">TPR repeat</keyword>
<proteinExistence type="predicted"/>
<name>A0A926EMD2_9FIRM</name>
<dbReference type="InterPro" id="IPR011990">
    <property type="entry name" value="TPR-like_helical_dom_sf"/>
</dbReference>
<dbReference type="Gene3D" id="1.25.40.10">
    <property type="entry name" value="Tetratricopeptide repeat domain"/>
    <property type="match status" value="1"/>
</dbReference>
<dbReference type="SMART" id="SM00271">
    <property type="entry name" value="DnaJ"/>
    <property type="match status" value="1"/>
</dbReference>
<evidence type="ECO:0000259" key="5">
    <source>
        <dbReference type="PROSITE" id="PS50076"/>
    </source>
</evidence>
<evidence type="ECO:0000256" key="2">
    <source>
        <dbReference type="ARBA" id="ARBA00022737"/>
    </source>
</evidence>
<dbReference type="PANTHER" id="PTHR24074">
    <property type="entry name" value="CO-CHAPERONE PROTEIN DJLA"/>
    <property type="match status" value="1"/>
</dbReference>
<dbReference type="CDD" id="cd06257">
    <property type="entry name" value="DnaJ"/>
    <property type="match status" value="1"/>
</dbReference>
<dbReference type="AlphaFoldDB" id="A0A926EMD2"/>
<dbReference type="Gene3D" id="1.10.287.110">
    <property type="entry name" value="DnaJ domain"/>
    <property type="match status" value="1"/>
</dbReference>
<dbReference type="SMART" id="SM00028">
    <property type="entry name" value="TPR"/>
    <property type="match status" value="1"/>
</dbReference>
<dbReference type="InterPro" id="IPR036869">
    <property type="entry name" value="J_dom_sf"/>
</dbReference>
<dbReference type="InterPro" id="IPR001623">
    <property type="entry name" value="DnaJ_domain"/>
</dbReference>
<sequence>MADPYKVLGVSPNATDDQIKTAYRELAKKYHPDNYANNPLSDLAGEKMQEINEAYDAIVAQRKSGQNGQRVYGQESGSYSQGSSQFADIRRLINSGRIAEAQELLDGVANASRDAEWYFLKGCIYHTRGWLDEALSSFQKACSLNPNNPEYSAAYNQLLWQRQTGTPGYGQHGAPGGSMGQCTCCDVCAAMYCANCCMECCGGGCF</sequence>
<gene>
    <name evidence="6" type="ORF">H8705_05425</name>
</gene>
<evidence type="ECO:0000256" key="4">
    <source>
        <dbReference type="PROSITE-ProRule" id="PRU00339"/>
    </source>
</evidence>
<dbReference type="GO" id="GO:0006260">
    <property type="term" value="P:DNA replication"/>
    <property type="evidence" value="ECO:0007669"/>
    <property type="project" value="UniProtKB-KW"/>
</dbReference>
<dbReference type="RefSeq" id="WP_262394802.1">
    <property type="nucleotide sequence ID" value="NZ_JACRTD010000003.1"/>
</dbReference>
<keyword evidence="7" id="KW-1185">Reference proteome</keyword>
<protein>
    <submittedName>
        <fullName evidence="6">DnaJ domain-containing protein</fullName>
    </submittedName>
</protein>